<dbReference type="CDD" id="cd00082">
    <property type="entry name" value="HisKA"/>
    <property type="match status" value="1"/>
</dbReference>
<evidence type="ECO:0000256" key="3">
    <source>
        <dbReference type="SAM" id="Phobius"/>
    </source>
</evidence>
<dbReference type="SMART" id="SM00448">
    <property type="entry name" value="REC"/>
    <property type="match status" value="1"/>
</dbReference>
<feature type="domain" description="Histidine kinase" evidence="4">
    <location>
        <begin position="327"/>
        <end position="545"/>
    </location>
</feature>
<evidence type="ECO:0000313" key="6">
    <source>
        <dbReference type="EMBL" id="CAG9327050.1"/>
    </source>
</evidence>
<dbReference type="InterPro" id="IPR003661">
    <property type="entry name" value="HisK_dim/P_dom"/>
</dbReference>
<dbReference type="SUPFAM" id="SSF55874">
    <property type="entry name" value="ATPase domain of HSP90 chaperone/DNA topoisomerase II/histidine kinase"/>
    <property type="match status" value="1"/>
</dbReference>
<dbReference type="Pfam" id="PF00512">
    <property type="entry name" value="HisKA"/>
    <property type="match status" value="1"/>
</dbReference>
<dbReference type="Gene3D" id="3.30.565.10">
    <property type="entry name" value="Histidine kinase-like ATPase, C-terminal domain"/>
    <property type="match status" value="1"/>
</dbReference>
<evidence type="ECO:0000259" key="5">
    <source>
        <dbReference type="PROSITE" id="PS50110"/>
    </source>
</evidence>
<evidence type="ECO:0000313" key="7">
    <source>
        <dbReference type="Proteomes" id="UP001162131"/>
    </source>
</evidence>
<dbReference type="EMBL" id="CAJZBQ010000041">
    <property type="protein sequence ID" value="CAG9327050.1"/>
    <property type="molecule type" value="Genomic_DNA"/>
</dbReference>
<gene>
    <name evidence="6" type="ORF">BSTOLATCC_MIC42308</name>
</gene>
<dbReference type="InterPro" id="IPR005467">
    <property type="entry name" value="His_kinase_dom"/>
</dbReference>
<feature type="transmembrane region" description="Helical" evidence="3">
    <location>
        <begin position="153"/>
        <end position="172"/>
    </location>
</feature>
<dbReference type="InterPro" id="IPR001789">
    <property type="entry name" value="Sig_transdc_resp-reg_receiver"/>
</dbReference>
<dbReference type="CDD" id="cd17546">
    <property type="entry name" value="REC_hyHK_CKI1_RcsC-like"/>
    <property type="match status" value="1"/>
</dbReference>
<comment type="caution">
    <text evidence="6">The sequence shown here is derived from an EMBL/GenBank/DDBJ whole genome shotgun (WGS) entry which is preliminary data.</text>
</comment>
<dbReference type="InterPro" id="IPR003594">
    <property type="entry name" value="HATPase_dom"/>
</dbReference>
<dbReference type="PANTHER" id="PTHR43719:SF28">
    <property type="entry name" value="PEROXIDE STRESS-ACTIVATED HISTIDINE KINASE MAK1-RELATED"/>
    <property type="match status" value="1"/>
</dbReference>
<dbReference type="GO" id="GO:0000155">
    <property type="term" value="F:phosphorelay sensor kinase activity"/>
    <property type="evidence" value="ECO:0007669"/>
    <property type="project" value="InterPro"/>
</dbReference>
<protein>
    <recommendedName>
        <fullName evidence="8">Histidine kinase</fullName>
    </recommendedName>
</protein>
<dbReference type="InterPro" id="IPR050956">
    <property type="entry name" value="2C_system_His_kinase"/>
</dbReference>
<dbReference type="SUPFAM" id="SSF52172">
    <property type="entry name" value="CheY-like"/>
    <property type="match status" value="1"/>
</dbReference>
<evidence type="ECO:0000256" key="1">
    <source>
        <dbReference type="ARBA" id="ARBA00022553"/>
    </source>
</evidence>
<proteinExistence type="predicted"/>
<dbReference type="SMART" id="SM00387">
    <property type="entry name" value="HATPase_c"/>
    <property type="match status" value="1"/>
</dbReference>
<dbReference type="InterPro" id="IPR011006">
    <property type="entry name" value="CheY-like_superfamily"/>
</dbReference>
<dbReference type="Gene3D" id="1.10.287.130">
    <property type="match status" value="1"/>
</dbReference>
<dbReference type="SUPFAM" id="SSF47384">
    <property type="entry name" value="Homodimeric domain of signal transducing histidine kinase"/>
    <property type="match status" value="1"/>
</dbReference>
<keyword evidence="7" id="KW-1185">Reference proteome</keyword>
<evidence type="ECO:0000259" key="4">
    <source>
        <dbReference type="PROSITE" id="PS50109"/>
    </source>
</evidence>
<feature type="transmembrane region" description="Helical" evidence="3">
    <location>
        <begin position="12"/>
        <end position="35"/>
    </location>
</feature>
<dbReference type="Pfam" id="PF02518">
    <property type="entry name" value="HATPase_c"/>
    <property type="match status" value="1"/>
</dbReference>
<feature type="transmembrane region" description="Helical" evidence="3">
    <location>
        <begin position="78"/>
        <end position="95"/>
    </location>
</feature>
<sequence length="708" mass="81325">MIFNQIEAFISFILLETVFKLLNMMAIISAFYGFIKLIYEILNPSAFHWTFFIPFCACNMLTLILVCLFCRVSYKHKLVLLVIIAEYYNFLFLAISKNSQGETIYEVIAFIIKIKFEFSTISSVWLFNVVLLFHEYIWHIHPWFFDPNSKIPVPYFDIFILFLLCNCGRYRLMKTSYERFQYQKELESTSNRLKIITEYSFEGIIIFSQVGNIEFYNEKSLEFMNASQDHLKVKLIATHYIPGKKIAHISSSNALIDDINYLLQNPSDEEVTLGISLSGHLDLEWKAKNIIWEGIPSIFLSIRSANQIIDLEKNIAKESIKSLILHSASHELKTPLNSIIYFATEILQNQKVLTEESKKSLSIILNSGKLMLSMISDLLDYSKILTGSLKMHKRNCNIRELIKNALSLVHFQAEKKRISLICRVDPLMPKEVFTDRDRFNQILLDLLANAIRHTIQGKIELICTVNAKNKLKCCIEDSGIEFEKRQIKALDEENSSTIPIIDNKGSGLGLYISNLLAKKLGGKIIKGKSAPGKGSAFYFTIDLLNQSRKYKTDLSINKREYDEDACPETSLSFREFMGSQNQSVLIVDDMEFNLEILSSILKNNGISYSKAQNGKIAVDKVIFQDVKNKPYRLIFMDSSMPEMDGWEATTLITQLYKEGKLNHMPIIVGYSAYNSEEDIKLCYDCGMIDFLPKPCSSEEIIRIVAKYL</sequence>
<keyword evidence="3" id="KW-0812">Transmembrane</keyword>
<dbReference type="Proteomes" id="UP001162131">
    <property type="component" value="Unassembled WGS sequence"/>
</dbReference>
<feature type="modified residue" description="4-aspartylphosphate" evidence="2">
    <location>
        <position position="637"/>
    </location>
</feature>
<feature type="transmembrane region" description="Helical" evidence="3">
    <location>
        <begin position="47"/>
        <end position="71"/>
    </location>
</feature>
<keyword evidence="3" id="KW-0472">Membrane</keyword>
<evidence type="ECO:0008006" key="8">
    <source>
        <dbReference type="Google" id="ProtNLM"/>
    </source>
</evidence>
<dbReference type="PROSITE" id="PS50110">
    <property type="entry name" value="RESPONSE_REGULATORY"/>
    <property type="match status" value="1"/>
</dbReference>
<keyword evidence="1 2" id="KW-0597">Phosphoprotein</keyword>
<dbReference type="InterPro" id="IPR036097">
    <property type="entry name" value="HisK_dim/P_sf"/>
</dbReference>
<accession>A0AAU9JN92</accession>
<dbReference type="PANTHER" id="PTHR43719">
    <property type="entry name" value="TWO-COMPONENT HISTIDINE KINASE"/>
    <property type="match status" value="1"/>
</dbReference>
<dbReference type="Gene3D" id="3.40.50.2300">
    <property type="match status" value="1"/>
</dbReference>
<organism evidence="6 7">
    <name type="scientific">Blepharisma stoltei</name>
    <dbReference type="NCBI Taxonomy" id="1481888"/>
    <lineage>
        <taxon>Eukaryota</taxon>
        <taxon>Sar</taxon>
        <taxon>Alveolata</taxon>
        <taxon>Ciliophora</taxon>
        <taxon>Postciliodesmatophora</taxon>
        <taxon>Heterotrichea</taxon>
        <taxon>Heterotrichida</taxon>
        <taxon>Blepharismidae</taxon>
        <taxon>Blepharisma</taxon>
    </lineage>
</organism>
<feature type="transmembrane region" description="Helical" evidence="3">
    <location>
        <begin position="107"/>
        <end position="133"/>
    </location>
</feature>
<name>A0AAU9JN92_9CILI</name>
<dbReference type="SMART" id="SM00388">
    <property type="entry name" value="HisKA"/>
    <property type="match status" value="1"/>
</dbReference>
<feature type="domain" description="Response regulatory" evidence="5">
    <location>
        <begin position="583"/>
        <end position="708"/>
    </location>
</feature>
<keyword evidence="3" id="KW-1133">Transmembrane helix</keyword>
<dbReference type="PROSITE" id="PS50109">
    <property type="entry name" value="HIS_KIN"/>
    <property type="match status" value="1"/>
</dbReference>
<dbReference type="AlphaFoldDB" id="A0AAU9JN92"/>
<reference evidence="6" key="1">
    <citation type="submission" date="2021-09" db="EMBL/GenBank/DDBJ databases">
        <authorList>
            <consortium name="AG Swart"/>
            <person name="Singh M."/>
            <person name="Singh A."/>
            <person name="Seah K."/>
            <person name="Emmerich C."/>
        </authorList>
    </citation>
    <scope>NUCLEOTIDE SEQUENCE</scope>
    <source>
        <strain evidence="6">ATCC30299</strain>
    </source>
</reference>
<dbReference type="InterPro" id="IPR036890">
    <property type="entry name" value="HATPase_C_sf"/>
</dbReference>
<dbReference type="Pfam" id="PF00072">
    <property type="entry name" value="Response_reg"/>
    <property type="match status" value="1"/>
</dbReference>
<evidence type="ECO:0000256" key="2">
    <source>
        <dbReference type="PROSITE-ProRule" id="PRU00169"/>
    </source>
</evidence>